<dbReference type="Proteomes" id="UP000580250">
    <property type="component" value="Unassembled WGS sequence"/>
</dbReference>
<dbReference type="AlphaFoldDB" id="A0A6V7WIG6"/>
<dbReference type="EMBL" id="CAJEWN010000606">
    <property type="protein sequence ID" value="CAD2186790.1"/>
    <property type="molecule type" value="Genomic_DNA"/>
</dbReference>
<accession>A0A6V7WIG6</accession>
<reference evidence="1 2" key="1">
    <citation type="submission" date="2020-08" db="EMBL/GenBank/DDBJ databases">
        <authorList>
            <person name="Koutsovoulos G."/>
            <person name="Danchin GJ E."/>
        </authorList>
    </citation>
    <scope>NUCLEOTIDE SEQUENCE [LARGE SCALE GENOMIC DNA]</scope>
</reference>
<organism evidence="1 2">
    <name type="scientific">Meloidogyne enterolobii</name>
    <name type="common">Root-knot nematode worm</name>
    <name type="synonym">Meloidogyne mayaguensis</name>
    <dbReference type="NCBI Taxonomy" id="390850"/>
    <lineage>
        <taxon>Eukaryota</taxon>
        <taxon>Metazoa</taxon>
        <taxon>Ecdysozoa</taxon>
        <taxon>Nematoda</taxon>
        <taxon>Chromadorea</taxon>
        <taxon>Rhabditida</taxon>
        <taxon>Tylenchina</taxon>
        <taxon>Tylenchomorpha</taxon>
        <taxon>Tylenchoidea</taxon>
        <taxon>Meloidogynidae</taxon>
        <taxon>Meloidogyninae</taxon>
        <taxon>Meloidogyne</taxon>
    </lineage>
</organism>
<gene>
    <name evidence="1" type="ORF">MENT_LOCUS39319</name>
</gene>
<protein>
    <submittedName>
        <fullName evidence="1">Uncharacterized protein</fullName>
    </submittedName>
</protein>
<sequence length="69" mass="8240">MYYFYSLKNKIYNFKIKISFIKFLNGKEICLKNSHNDFKNKATDIIDPGQRILKCLLYALFNAFMKCNT</sequence>
<name>A0A6V7WIG6_MELEN</name>
<comment type="caution">
    <text evidence="1">The sequence shown here is derived from an EMBL/GenBank/DDBJ whole genome shotgun (WGS) entry which is preliminary data.</text>
</comment>
<proteinExistence type="predicted"/>
<evidence type="ECO:0000313" key="2">
    <source>
        <dbReference type="Proteomes" id="UP000580250"/>
    </source>
</evidence>
<evidence type="ECO:0000313" key="1">
    <source>
        <dbReference type="EMBL" id="CAD2186790.1"/>
    </source>
</evidence>